<feature type="region of interest" description="Disordered" evidence="1">
    <location>
        <begin position="1"/>
        <end position="26"/>
    </location>
</feature>
<dbReference type="Proteomes" id="UP000054266">
    <property type="component" value="Unassembled WGS sequence"/>
</dbReference>
<gene>
    <name evidence="2" type="ORF">PV04_08661</name>
</gene>
<organism evidence="2 3">
    <name type="scientific">Phialophora macrospora</name>
    <dbReference type="NCBI Taxonomy" id="1851006"/>
    <lineage>
        <taxon>Eukaryota</taxon>
        <taxon>Fungi</taxon>
        <taxon>Dikarya</taxon>
        <taxon>Ascomycota</taxon>
        <taxon>Pezizomycotina</taxon>
        <taxon>Eurotiomycetes</taxon>
        <taxon>Chaetothyriomycetidae</taxon>
        <taxon>Chaetothyriales</taxon>
        <taxon>Herpotrichiellaceae</taxon>
        <taxon>Phialophora</taxon>
    </lineage>
</organism>
<feature type="region of interest" description="Disordered" evidence="1">
    <location>
        <begin position="599"/>
        <end position="624"/>
    </location>
</feature>
<dbReference type="HOGENOM" id="CLU_369606_0_0_1"/>
<feature type="compositionally biased region" description="Basic residues" evidence="1">
    <location>
        <begin position="1"/>
        <end position="14"/>
    </location>
</feature>
<feature type="compositionally biased region" description="Polar residues" evidence="1">
    <location>
        <begin position="15"/>
        <end position="26"/>
    </location>
</feature>
<feature type="compositionally biased region" description="Basic and acidic residues" evidence="1">
    <location>
        <begin position="608"/>
        <end position="620"/>
    </location>
</feature>
<name>A0A0D2F6U3_9EURO</name>
<proteinExistence type="predicted"/>
<accession>A0A0D2F6U3</accession>
<evidence type="ECO:0000313" key="3">
    <source>
        <dbReference type="Proteomes" id="UP000054266"/>
    </source>
</evidence>
<evidence type="ECO:0000313" key="2">
    <source>
        <dbReference type="EMBL" id="KIW63678.1"/>
    </source>
</evidence>
<reference evidence="2 3" key="1">
    <citation type="submission" date="2015-01" db="EMBL/GenBank/DDBJ databases">
        <title>The Genome Sequence of Capronia semiimmersa CBS27337.</title>
        <authorList>
            <consortium name="The Broad Institute Genomics Platform"/>
            <person name="Cuomo C."/>
            <person name="de Hoog S."/>
            <person name="Gorbushina A."/>
            <person name="Stielow B."/>
            <person name="Teixiera M."/>
            <person name="Abouelleil A."/>
            <person name="Chapman S.B."/>
            <person name="Priest M."/>
            <person name="Young S.K."/>
            <person name="Wortman J."/>
            <person name="Nusbaum C."/>
            <person name="Birren B."/>
        </authorList>
    </citation>
    <scope>NUCLEOTIDE SEQUENCE [LARGE SCALE GENOMIC DNA]</scope>
    <source>
        <strain evidence="2 3">CBS 27337</strain>
    </source>
</reference>
<dbReference type="EMBL" id="KN846961">
    <property type="protein sequence ID" value="KIW63678.1"/>
    <property type="molecule type" value="Genomic_DNA"/>
</dbReference>
<keyword evidence="3" id="KW-1185">Reference proteome</keyword>
<feature type="region of interest" description="Disordered" evidence="1">
    <location>
        <begin position="86"/>
        <end position="153"/>
    </location>
</feature>
<evidence type="ECO:0000256" key="1">
    <source>
        <dbReference type="SAM" id="MobiDB-lite"/>
    </source>
</evidence>
<dbReference type="AlphaFoldDB" id="A0A0D2F6U3"/>
<protein>
    <submittedName>
        <fullName evidence="2">Uncharacterized protein</fullName>
    </submittedName>
</protein>
<sequence length="749" mass="82406">MDRTAARRQAKSTRKFIQQDPTSSQYNGRIRKDEKATLEALLLALHGTGASREQMLAACNAVLGTPITLAQLDRQRAKLNLHKFRRQQPGPLSQPQCPDGIAPAPYNEEHLDSTGPELESESMRVRPGNQRRHMNTQDTPRVEPSAHPSDTEMLGDDLDDHHDAVPQPRALTALGSIDIDCPATKETPEASLELSPSDAVPVTNGRLPKPLGSDMDSHPNPARLGVKFRFKLGGTLFEELIYHIHSVSLARIYLERLNGGAPTKDITQLVQIAMLLYTLGALDQAFDAFCLLFRHFNSEFVNARILYMRFAAIACVETARTPLQVRAARLMSRLVLRYPKATNLCPCTRKRASHVLADLDRGLEEVVGDGGLRSPPGFGEIIFKTFAALGLSHSEHMELWDISCLRRSFPDPLHFVLDEGIPGTLFLDGLKIALSIIGQHLHELDALTKDAWELFDLTAAQSIARTLACTVLREYARNSATREALAGQFPDWHSFHVRLKSVAIALAPFVLVRETGQVKSMVEFFQAAKQYQRGVESSQARLDTFEQSCRLQLSTLASEWSYNALGLSSGDVVEICASAAGMGFPDDDPLAGITSLSFQKGAPSVDEGPLRKVESPEHAHPQFPILPPPWSELTLLEQMPAQPPTLLPALSEVEPLGQTSAQSSVLAPVLTRRYSPSNSSSLRSFVSPVHRVRGKGTWLSDDGHWQDGTSESGTSHSSWRLDFMSVASSSTLSTRRNGLTTLSDVEMME</sequence>